<proteinExistence type="inferred from homology"/>
<dbReference type="Pfam" id="PF17676">
    <property type="entry name" value="Peptidase_S66C"/>
    <property type="match status" value="1"/>
</dbReference>
<dbReference type="SUPFAM" id="SSF141986">
    <property type="entry name" value="LD-carboxypeptidase A C-terminal domain-like"/>
    <property type="match status" value="1"/>
</dbReference>
<name>A0ABY5GJD6_9GAMM</name>
<dbReference type="Proteomes" id="UP001057998">
    <property type="component" value="Chromosome 1"/>
</dbReference>
<dbReference type="InterPro" id="IPR003507">
    <property type="entry name" value="S66_fam"/>
</dbReference>
<dbReference type="InterPro" id="IPR040449">
    <property type="entry name" value="Peptidase_S66_N"/>
</dbReference>
<dbReference type="EMBL" id="CP101508">
    <property type="protein sequence ID" value="UTV29043.1"/>
    <property type="molecule type" value="Genomic_DNA"/>
</dbReference>
<comment type="similarity">
    <text evidence="1">Belongs to the peptidase S66 family.</text>
</comment>
<sequence length="347" mass="37619">MTWTNIRYPRPLAPGATIAVTAFSAGVPEACHPRLEIVLAHLRAQGFQVIEGGCLRENIKHVSAPKEVRARELMQFLCDDRIDALMPPWGGDFAMDLLPLLDFEQLAAVKPKWLIGFSDISTLQMALTTRLGWATAHTANLMQLHPEEREPLTRSVFDCLNQATGEDVAQQSSTTYQVAGESFADNPDAVLSLTASTCWQVLGDANTAKVEGRLIGGCLDTLCHLAATPYFDLASFRRASSNDGVLLYFENAEMPPTVYLRTLLGLKYQGMFEGLNGIIIGRNAVSKAEGQGITSDEALCQALADLPVPVIFDADIGHLPPNLTMINGAFAELSVADGQATLKQMLC</sequence>
<evidence type="ECO:0000259" key="4">
    <source>
        <dbReference type="Pfam" id="PF17676"/>
    </source>
</evidence>
<dbReference type="RefSeq" id="WP_255390367.1">
    <property type="nucleotide sequence ID" value="NZ_CP101508.1"/>
</dbReference>
<keyword evidence="2" id="KW-0378">Hydrolase</keyword>
<evidence type="ECO:0000313" key="5">
    <source>
        <dbReference type="EMBL" id="UTV29043.1"/>
    </source>
</evidence>
<dbReference type="InterPro" id="IPR027478">
    <property type="entry name" value="LdcA_N"/>
</dbReference>
<protein>
    <submittedName>
        <fullName evidence="5">LD-carboxypeptidase</fullName>
    </submittedName>
</protein>
<dbReference type="Gene3D" id="3.40.50.10740">
    <property type="entry name" value="Class I glutamine amidotransferase-like"/>
    <property type="match status" value="1"/>
</dbReference>
<dbReference type="PANTHER" id="PTHR30237:SF5">
    <property type="entry name" value="CARBOXYPEPTIDASE VC_A0337-RELATED"/>
    <property type="match status" value="1"/>
</dbReference>
<gene>
    <name evidence="5" type="ORF">NNL38_07375</name>
</gene>
<organism evidence="5 6">
    <name type="scientific">Photobacterium atrarenae</name>
    <dbReference type="NCBI Taxonomy" id="865757"/>
    <lineage>
        <taxon>Bacteria</taxon>
        <taxon>Pseudomonadati</taxon>
        <taxon>Pseudomonadota</taxon>
        <taxon>Gammaproteobacteria</taxon>
        <taxon>Vibrionales</taxon>
        <taxon>Vibrionaceae</taxon>
        <taxon>Photobacterium</taxon>
    </lineage>
</organism>
<feature type="domain" description="LD-carboxypeptidase C-terminal" evidence="4">
    <location>
        <begin position="211"/>
        <end position="333"/>
    </location>
</feature>
<dbReference type="InterPro" id="IPR029062">
    <property type="entry name" value="Class_I_gatase-like"/>
</dbReference>
<evidence type="ECO:0000313" key="6">
    <source>
        <dbReference type="Proteomes" id="UP001057998"/>
    </source>
</evidence>
<feature type="domain" description="LD-carboxypeptidase N-terminal" evidence="3">
    <location>
        <begin position="18"/>
        <end position="137"/>
    </location>
</feature>
<evidence type="ECO:0000256" key="1">
    <source>
        <dbReference type="ARBA" id="ARBA00010233"/>
    </source>
</evidence>
<evidence type="ECO:0000259" key="3">
    <source>
        <dbReference type="Pfam" id="PF02016"/>
    </source>
</evidence>
<evidence type="ECO:0000256" key="2">
    <source>
        <dbReference type="ARBA" id="ARBA00022801"/>
    </source>
</evidence>
<dbReference type="SUPFAM" id="SSF52317">
    <property type="entry name" value="Class I glutamine amidotransferase-like"/>
    <property type="match status" value="1"/>
</dbReference>
<dbReference type="CDD" id="cd07062">
    <property type="entry name" value="Peptidase_S66_mccF_like"/>
    <property type="match status" value="1"/>
</dbReference>
<dbReference type="InterPro" id="IPR027461">
    <property type="entry name" value="Carboxypeptidase_A_C_sf"/>
</dbReference>
<reference evidence="5" key="1">
    <citation type="submission" date="2022-07" db="EMBL/GenBank/DDBJ databases">
        <title>Genome sequencing of Photobacterium atrarenae GJH2-4.</title>
        <authorList>
            <person name="Park S.-J."/>
        </authorList>
    </citation>
    <scope>NUCLEOTIDE SEQUENCE</scope>
    <source>
        <strain evidence="5">GJH2-4</strain>
    </source>
</reference>
<dbReference type="PIRSF" id="PIRSF028757">
    <property type="entry name" value="LD-carboxypeptidase"/>
    <property type="match status" value="1"/>
</dbReference>
<dbReference type="InterPro" id="IPR040921">
    <property type="entry name" value="Peptidase_S66C"/>
</dbReference>
<keyword evidence="6" id="KW-1185">Reference proteome</keyword>
<dbReference type="PANTHER" id="PTHR30237">
    <property type="entry name" value="MURAMOYLTETRAPEPTIDE CARBOXYPEPTIDASE"/>
    <property type="match status" value="1"/>
</dbReference>
<dbReference type="Gene3D" id="3.50.30.60">
    <property type="entry name" value="LD-carboxypeptidase A C-terminal domain-like"/>
    <property type="match status" value="1"/>
</dbReference>
<dbReference type="Pfam" id="PF02016">
    <property type="entry name" value="Peptidase_S66"/>
    <property type="match status" value="1"/>
</dbReference>
<accession>A0ABY5GJD6</accession>